<evidence type="ECO:0000259" key="1">
    <source>
        <dbReference type="PROSITE" id="PS51184"/>
    </source>
</evidence>
<feature type="domain" description="JmjC" evidence="1">
    <location>
        <begin position="113"/>
        <end position="272"/>
    </location>
</feature>
<dbReference type="PROSITE" id="PS51184">
    <property type="entry name" value="JMJC"/>
    <property type="match status" value="1"/>
</dbReference>
<gene>
    <name evidence="2" type="ORF">HF690_07700</name>
</gene>
<name>A0A846ZLZ0_9GAMM</name>
<comment type="caution">
    <text evidence="2">The sequence shown here is derived from an EMBL/GenBank/DDBJ whole genome shotgun (WGS) entry which is preliminary data.</text>
</comment>
<dbReference type="InterPro" id="IPR003347">
    <property type="entry name" value="JmjC_dom"/>
</dbReference>
<dbReference type="Pfam" id="PF13621">
    <property type="entry name" value="Cupin_8"/>
    <property type="match status" value="1"/>
</dbReference>
<organism evidence="2 3">
    <name type="scientific">Oleiagrimonas citrea</name>
    <dbReference type="NCBI Taxonomy" id="1665687"/>
    <lineage>
        <taxon>Bacteria</taxon>
        <taxon>Pseudomonadati</taxon>
        <taxon>Pseudomonadota</taxon>
        <taxon>Gammaproteobacteria</taxon>
        <taxon>Lysobacterales</taxon>
        <taxon>Rhodanobacteraceae</taxon>
        <taxon>Oleiagrimonas</taxon>
    </lineage>
</organism>
<protein>
    <submittedName>
        <fullName evidence="2">Cupin-like domain-containing protein</fullName>
    </submittedName>
</protein>
<proteinExistence type="predicted"/>
<dbReference type="Proteomes" id="UP000541636">
    <property type="component" value="Unassembled WGS sequence"/>
</dbReference>
<accession>A0A846ZLZ0</accession>
<dbReference type="PANTHER" id="PTHR12461:SF105">
    <property type="entry name" value="HYPOXIA-INDUCIBLE FACTOR 1-ALPHA INHIBITOR"/>
    <property type="match status" value="1"/>
</dbReference>
<reference evidence="2 3" key="1">
    <citation type="journal article" date="2017" name="Int. J. Syst. Evol. Microbiol.">
        <title>Oleiagrimonas citrea sp. nov., a marine bacterium isolated from tidal flat sediment and emended description of the genus Oleiagrimonas Fang et al. 2015 and Oleiagrimonas soli.</title>
        <authorList>
            <person name="Yang S.H."/>
            <person name="Seo H.S."/>
            <person name="Seong C.N."/>
            <person name="Kwon K.K."/>
        </authorList>
    </citation>
    <scope>NUCLEOTIDE SEQUENCE [LARGE SCALE GENOMIC DNA]</scope>
    <source>
        <strain evidence="2 3">MEBiC09124</strain>
    </source>
</reference>
<dbReference type="EMBL" id="JAAZQD010000003">
    <property type="protein sequence ID" value="NKZ38842.1"/>
    <property type="molecule type" value="Genomic_DNA"/>
</dbReference>
<sequence>MPAAIEERDLAHRPLTPDDLKHRTQPLVLRGLVSDWPMVEAARVSDTAFARLLAQADSGEEVDVLLMAPEEEGVIGYNAALDGFNYEHHRVPVTQGLKRLAAYSRESGEVPGLAVQSALMRRCTPSLLETHRLPFLAPAIEPRLWIGNRVTTPVHFDEYHNIACVTCGQRRFTLFPPEQVGNLYIGPLDFAPTGAAISVARPDRPDDPRYPRLRDALKHAQQAELSPGDALYIPPMWWHHVASLQRINALVNFWWRPVQTEGASPQTGLGALLHAIVAFRSLPDAERAAWRTLLDHYVFDDADPLSHVPDARKGVLGEPTAEDIAALRERIRDYL</sequence>
<dbReference type="PANTHER" id="PTHR12461">
    <property type="entry name" value="HYPOXIA-INDUCIBLE FACTOR 1 ALPHA INHIBITOR-RELATED"/>
    <property type="match status" value="1"/>
</dbReference>
<dbReference type="InterPro" id="IPR014710">
    <property type="entry name" value="RmlC-like_jellyroll"/>
</dbReference>
<dbReference type="SMART" id="SM00558">
    <property type="entry name" value="JmjC"/>
    <property type="match status" value="1"/>
</dbReference>
<dbReference type="SUPFAM" id="SSF51197">
    <property type="entry name" value="Clavaminate synthase-like"/>
    <property type="match status" value="1"/>
</dbReference>
<dbReference type="InterPro" id="IPR041667">
    <property type="entry name" value="Cupin_8"/>
</dbReference>
<keyword evidence="3" id="KW-1185">Reference proteome</keyword>
<evidence type="ECO:0000313" key="2">
    <source>
        <dbReference type="EMBL" id="NKZ38842.1"/>
    </source>
</evidence>
<dbReference type="Gene3D" id="2.60.120.10">
    <property type="entry name" value="Jelly Rolls"/>
    <property type="match status" value="1"/>
</dbReference>
<evidence type="ECO:0000313" key="3">
    <source>
        <dbReference type="Proteomes" id="UP000541636"/>
    </source>
</evidence>
<dbReference type="AlphaFoldDB" id="A0A846ZLZ0"/>